<evidence type="ECO:0000256" key="1">
    <source>
        <dbReference type="SAM" id="MobiDB-lite"/>
    </source>
</evidence>
<sequence length="534" mass="61519">GIELTRQFSYSSITQEMQNILSNHGTYTKIIETIEQIKLNESHTNYEEIIHDCSKSSATLLDDENGSEGDQCDEGGSESDEGDSIGDQEDGDDSGGDEGDSECDGDGSESNAGDTEDDKNGSESDEDDKRATTQFSLIYNCPWTTNFSSPPVQEFRKSRKCSKKCAKGGDVIRWIDIEKSQLEKFIGINIIMGYCKNPSIDSHWPVLKHLYNDANDTTLKRDCELVIEQLSISLFLEAKPYIGRKLLQTIWYTFLERLPINDLETGNLITEHDYYSLVYNQCQKSLLDKMIHVQEELLDYFTSTNDDTNSSQNIILLRSLGYLHYIKSCSSTEENRNIELNYFRKAFQGALETRINSEAQQIRCYLAYALYLCQLERYEEALVLLKTVVKFEYHLFNKDFITIYSIHKPIHSKDIQHLLHIYNAINISTKTYILYLLCRAYKYTNRYIEGCQGLINLIQHIDKIKDFHIGQYLLGQLCFLYGEIERAYRIFIVNLRNEYDLSSIFDPSKTMVIFKASLAITTFLQLNLETCMKD</sequence>
<dbReference type="EMBL" id="CAJOBA010035364">
    <property type="protein sequence ID" value="CAF4003178.1"/>
    <property type="molecule type" value="Genomic_DNA"/>
</dbReference>
<protein>
    <submittedName>
        <fullName evidence="2">Uncharacterized protein</fullName>
    </submittedName>
</protein>
<feature type="region of interest" description="Disordered" evidence="1">
    <location>
        <begin position="59"/>
        <end position="129"/>
    </location>
</feature>
<reference evidence="2" key="1">
    <citation type="submission" date="2021-02" db="EMBL/GenBank/DDBJ databases">
        <authorList>
            <person name="Nowell W R."/>
        </authorList>
    </citation>
    <scope>NUCLEOTIDE SEQUENCE</scope>
</reference>
<evidence type="ECO:0000313" key="4">
    <source>
        <dbReference type="Proteomes" id="UP000677228"/>
    </source>
</evidence>
<dbReference type="AlphaFoldDB" id="A0A8S2EN75"/>
<evidence type="ECO:0000313" key="3">
    <source>
        <dbReference type="EMBL" id="CAF4003178.1"/>
    </source>
</evidence>
<name>A0A8S2EN75_9BILA</name>
<gene>
    <name evidence="2" type="ORF">OVA965_LOCUS23597</name>
    <name evidence="3" type="ORF">TMI583_LOCUS24314</name>
</gene>
<dbReference type="EMBL" id="CAJNOK010013836">
    <property type="protein sequence ID" value="CAF1192981.1"/>
    <property type="molecule type" value="Genomic_DNA"/>
</dbReference>
<accession>A0A8S2EN75</accession>
<organism evidence="2 4">
    <name type="scientific">Didymodactylos carnosus</name>
    <dbReference type="NCBI Taxonomy" id="1234261"/>
    <lineage>
        <taxon>Eukaryota</taxon>
        <taxon>Metazoa</taxon>
        <taxon>Spiralia</taxon>
        <taxon>Gnathifera</taxon>
        <taxon>Rotifera</taxon>
        <taxon>Eurotatoria</taxon>
        <taxon>Bdelloidea</taxon>
        <taxon>Philodinida</taxon>
        <taxon>Philodinidae</taxon>
        <taxon>Didymodactylos</taxon>
    </lineage>
</organism>
<comment type="caution">
    <text evidence="2">The sequence shown here is derived from an EMBL/GenBank/DDBJ whole genome shotgun (WGS) entry which is preliminary data.</text>
</comment>
<evidence type="ECO:0000313" key="2">
    <source>
        <dbReference type="EMBL" id="CAF1192981.1"/>
    </source>
</evidence>
<dbReference type="Proteomes" id="UP000677228">
    <property type="component" value="Unassembled WGS sequence"/>
</dbReference>
<dbReference type="Proteomes" id="UP000682733">
    <property type="component" value="Unassembled WGS sequence"/>
</dbReference>
<feature type="compositionally biased region" description="Basic and acidic residues" evidence="1">
    <location>
        <begin position="118"/>
        <end position="129"/>
    </location>
</feature>
<proteinExistence type="predicted"/>
<feature type="compositionally biased region" description="Acidic residues" evidence="1">
    <location>
        <begin position="61"/>
        <end position="107"/>
    </location>
</feature>
<feature type="non-terminal residue" evidence="2">
    <location>
        <position position="1"/>
    </location>
</feature>